<evidence type="ECO:0000313" key="2">
    <source>
        <dbReference type="EMBL" id="QEM82441.1"/>
    </source>
</evidence>
<dbReference type="RefSeq" id="WP_149285565.1">
    <property type="nucleotide sequence ID" value="NZ_CP038437.2"/>
</dbReference>
<dbReference type="SUPFAM" id="SSF141673">
    <property type="entry name" value="MOSC N-terminal domain-like"/>
    <property type="match status" value="1"/>
</dbReference>
<feature type="domain" description="MOSC" evidence="1">
    <location>
        <begin position="133"/>
        <end position="281"/>
    </location>
</feature>
<dbReference type="Pfam" id="PF03473">
    <property type="entry name" value="MOSC"/>
    <property type="match status" value="1"/>
</dbReference>
<dbReference type="PANTHER" id="PTHR14237">
    <property type="entry name" value="MOLYBDOPTERIN COFACTOR SULFURASE MOSC"/>
    <property type="match status" value="1"/>
</dbReference>
<dbReference type="KEGG" id="hbh:E4T21_13470"/>
<dbReference type="AlphaFoldDB" id="A0A5C1NI48"/>
<gene>
    <name evidence="2" type="ORF">E4T21_13470</name>
</gene>
<dbReference type="PROSITE" id="PS51340">
    <property type="entry name" value="MOSC"/>
    <property type="match status" value="1"/>
</dbReference>
<evidence type="ECO:0000313" key="3">
    <source>
        <dbReference type="Proteomes" id="UP000324285"/>
    </source>
</evidence>
<dbReference type="EMBL" id="CP038437">
    <property type="protein sequence ID" value="QEM82441.1"/>
    <property type="molecule type" value="Genomic_DNA"/>
</dbReference>
<dbReference type="SUPFAM" id="SSF50800">
    <property type="entry name" value="PK beta-barrel domain-like"/>
    <property type="match status" value="1"/>
</dbReference>
<name>A0A5C1NI48_9GAMM</name>
<sequence>MHITQLAIYPVKSLRGIVLDQAELTERGLAFDRRWMIVDGNGDFITQREVSALAMITVELGEQHLTLRHEALPDFSLALAEPKVASRTVRVFRSYCEALDEGDEVAAWLASVPGLEVVEGLRLMRFPEAGRREVPADYLAEAEKGHVHVAFSDEYPLLIAHQASLDALNAQLEQKGEGRVPMTRFRPNVVVDGSDAPFAERDWRTLQGPEYRLGLRKPCKRCKIVTQDQLTGIAPSVKEPLRTLVTMDTQPGWKGAYFGQNAVVEEGVGVVLRIGDALSLA</sequence>
<dbReference type="GO" id="GO:0030170">
    <property type="term" value="F:pyridoxal phosphate binding"/>
    <property type="evidence" value="ECO:0007669"/>
    <property type="project" value="InterPro"/>
</dbReference>
<keyword evidence="3" id="KW-1185">Reference proteome</keyword>
<protein>
    <submittedName>
        <fullName evidence="2">MOSC N-terminal beta barrel domain-containing protein</fullName>
    </submittedName>
</protein>
<dbReference type="Pfam" id="PF03476">
    <property type="entry name" value="MOSC_N"/>
    <property type="match status" value="1"/>
</dbReference>
<accession>A0A5C1NI48</accession>
<evidence type="ECO:0000259" key="1">
    <source>
        <dbReference type="PROSITE" id="PS51340"/>
    </source>
</evidence>
<reference evidence="2" key="1">
    <citation type="submission" date="2021-02" db="EMBL/GenBank/DDBJ databases">
        <title>Strain Y2R2, a novel species of the genus Halomonas.</title>
        <authorList>
            <person name="Huang H."/>
        </authorList>
    </citation>
    <scope>NUCLEOTIDE SEQUENCE</scope>
    <source>
        <strain evidence="2">Y2R2</strain>
    </source>
</reference>
<dbReference type="Proteomes" id="UP000324285">
    <property type="component" value="Chromosome"/>
</dbReference>
<dbReference type="OrthoDB" id="581532at2"/>
<dbReference type="InterPro" id="IPR005303">
    <property type="entry name" value="MOCOS_middle"/>
</dbReference>
<dbReference type="InterPro" id="IPR011037">
    <property type="entry name" value="Pyrv_Knase-like_insert_dom_sf"/>
</dbReference>
<dbReference type="PANTHER" id="PTHR14237:SF19">
    <property type="entry name" value="MITOCHONDRIAL AMIDOXIME REDUCING COMPONENT 1"/>
    <property type="match status" value="1"/>
</dbReference>
<organism evidence="2 3">
    <name type="scientific">Halomonas binhaiensis</name>
    <dbReference type="NCBI Taxonomy" id="2562282"/>
    <lineage>
        <taxon>Bacteria</taxon>
        <taxon>Pseudomonadati</taxon>
        <taxon>Pseudomonadota</taxon>
        <taxon>Gammaproteobacteria</taxon>
        <taxon>Oceanospirillales</taxon>
        <taxon>Halomonadaceae</taxon>
        <taxon>Halomonas</taxon>
    </lineage>
</organism>
<dbReference type="GO" id="GO:0030151">
    <property type="term" value="F:molybdenum ion binding"/>
    <property type="evidence" value="ECO:0007669"/>
    <property type="project" value="InterPro"/>
</dbReference>
<proteinExistence type="predicted"/>
<dbReference type="InterPro" id="IPR005302">
    <property type="entry name" value="MoCF_Sase_C"/>
</dbReference>
<dbReference type="GO" id="GO:0003824">
    <property type="term" value="F:catalytic activity"/>
    <property type="evidence" value="ECO:0007669"/>
    <property type="project" value="InterPro"/>
</dbReference>